<dbReference type="Proteomes" id="UP000292958">
    <property type="component" value="Unassembled WGS sequence"/>
</dbReference>
<dbReference type="EMBL" id="SHKW01000001">
    <property type="protein sequence ID" value="RZU43310.1"/>
    <property type="molecule type" value="Genomic_DNA"/>
</dbReference>
<evidence type="ECO:0000313" key="9">
    <source>
        <dbReference type="Proteomes" id="UP000292958"/>
    </source>
</evidence>
<evidence type="ECO:0000256" key="3">
    <source>
        <dbReference type="ARBA" id="ARBA00022630"/>
    </source>
</evidence>
<dbReference type="InterPro" id="IPR007867">
    <property type="entry name" value="GMC_OxRtase_C"/>
</dbReference>
<evidence type="ECO:0000313" key="8">
    <source>
        <dbReference type="EMBL" id="RZU43310.1"/>
    </source>
</evidence>
<evidence type="ECO:0000256" key="4">
    <source>
        <dbReference type="ARBA" id="ARBA00022827"/>
    </source>
</evidence>
<evidence type="ECO:0000256" key="5">
    <source>
        <dbReference type="ARBA" id="ARBA00023002"/>
    </source>
</evidence>
<evidence type="ECO:0000256" key="2">
    <source>
        <dbReference type="ARBA" id="ARBA00010790"/>
    </source>
</evidence>
<dbReference type="Pfam" id="PF05199">
    <property type="entry name" value="GMC_oxred_C"/>
    <property type="match status" value="1"/>
</dbReference>
<name>A0A4Q7YZM6_9BACT</name>
<dbReference type="Pfam" id="PF01266">
    <property type="entry name" value="DAO"/>
    <property type="match status" value="1"/>
</dbReference>
<dbReference type="OrthoDB" id="9787779at2"/>
<organism evidence="8 9">
    <name type="scientific">Edaphobacter modestus</name>
    <dbReference type="NCBI Taxonomy" id="388466"/>
    <lineage>
        <taxon>Bacteria</taxon>
        <taxon>Pseudomonadati</taxon>
        <taxon>Acidobacteriota</taxon>
        <taxon>Terriglobia</taxon>
        <taxon>Terriglobales</taxon>
        <taxon>Acidobacteriaceae</taxon>
        <taxon>Edaphobacter</taxon>
    </lineage>
</organism>
<dbReference type="GO" id="GO:0016614">
    <property type="term" value="F:oxidoreductase activity, acting on CH-OH group of donors"/>
    <property type="evidence" value="ECO:0007669"/>
    <property type="project" value="InterPro"/>
</dbReference>
<feature type="domain" description="Glucose-methanol-choline oxidoreductase C-terminal" evidence="7">
    <location>
        <begin position="384"/>
        <end position="508"/>
    </location>
</feature>
<comment type="cofactor">
    <cofactor evidence="1">
        <name>FAD</name>
        <dbReference type="ChEBI" id="CHEBI:57692"/>
    </cofactor>
</comment>
<dbReference type="RefSeq" id="WP_130421765.1">
    <property type="nucleotide sequence ID" value="NZ_SHKW01000001.1"/>
</dbReference>
<feature type="domain" description="FAD dependent oxidoreductase" evidence="6">
    <location>
        <begin position="18"/>
        <end position="231"/>
    </location>
</feature>
<protein>
    <submittedName>
        <fullName evidence="8">Choline dehydrogenase-like flavoprotein</fullName>
    </submittedName>
</protein>
<keyword evidence="4" id="KW-0274">FAD</keyword>
<dbReference type="InterPro" id="IPR036188">
    <property type="entry name" value="FAD/NAD-bd_sf"/>
</dbReference>
<reference evidence="8 9" key="1">
    <citation type="submission" date="2019-02" db="EMBL/GenBank/DDBJ databases">
        <title>Genomic Encyclopedia of Archaeal and Bacterial Type Strains, Phase II (KMG-II): from individual species to whole genera.</title>
        <authorList>
            <person name="Goeker M."/>
        </authorList>
    </citation>
    <scope>NUCLEOTIDE SEQUENCE [LARGE SCALE GENOMIC DNA]</scope>
    <source>
        <strain evidence="8 9">DSM 18101</strain>
    </source>
</reference>
<gene>
    <name evidence="8" type="ORF">BDD14_4967</name>
</gene>
<dbReference type="SUPFAM" id="SSF51905">
    <property type="entry name" value="FAD/NAD(P)-binding domain"/>
    <property type="match status" value="1"/>
</dbReference>
<evidence type="ECO:0000259" key="7">
    <source>
        <dbReference type="Pfam" id="PF05199"/>
    </source>
</evidence>
<dbReference type="PANTHER" id="PTHR42784:SF1">
    <property type="entry name" value="PYRANOSE 2-OXIDASE"/>
    <property type="match status" value="1"/>
</dbReference>
<keyword evidence="5" id="KW-0560">Oxidoreductase</keyword>
<dbReference type="InterPro" id="IPR051473">
    <property type="entry name" value="P2Ox-like"/>
</dbReference>
<sequence>MVIDGRAVGTDFVVESAYCVVGSGMGGAAVAYTLARAGQDVLLVEAGNVNGLPPERHDSVTAEITGRPFGIPVTRSISLGGTSNLWHGNSNPLEEIDFEPRPWLGLAGWPIRRKDLDPFYDRAAQMLGHEECAGLRPEALSASARRAMKAIDFDSSILQQKLMEYRKPPHLWQKKLLELAKAGQLRCLLNTCALELISNEEGNRIIALKAGAGGKIFRIKAQRFILCAGALETPRLLLNSRSRSPEGIGNDHDMVGRFLMDHPTGPFSMLRFRFPLRAPAYSTLSLPGGFRHLRVSLTLRPEHQAAAAVPNHYFMIRPCIAGQHIRADLRLSFIGTRGLRDLSVGQIAGIFGSPNLLYRILVARCRLPAIYRYGELFFMTEQLPNSDSRTRLSPKVRDRFGYPVASVHWQLHSRDFTSFETFTRLAFDKGLRSRQHRIEAVDRIEDWTKHLTSAAHHLGTARMSDSPSGGVVDAQLQVFGVNNLYVCDGSVFHTAGSANPSLTITALGIRLANHLMEKRV</sequence>
<evidence type="ECO:0000259" key="6">
    <source>
        <dbReference type="Pfam" id="PF01266"/>
    </source>
</evidence>
<keyword evidence="3" id="KW-0285">Flavoprotein</keyword>
<comment type="similarity">
    <text evidence="2">Belongs to the GMC oxidoreductase family.</text>
</comment>
<dbReference type="AlphaFoldDB" id="A0A4Q7YZM6"/>
<evidence type="ECO:0000256" key="1">
    <source>
        <dbReference type="ARBA" id="ARBA00001974"/>
    </source>
</evidence>
<keyword evidence="9" id="KW-1185">Reference proteome</keyword>
<comment type="caution">
    <text evidence="8">The sequence shown here is derived from an EMBL/GenBank/DDBJ whole genome shotgun (WGS) entry which is preliminary data.</text>
</comment>
<proteinExistence type="inferred from homology"/>
<accession>A0A4Q7YZM6</accession>
<dbReference type="InterPro" id="IPR006076">
    <property type="entry name" value="FAD-dep_OxRdtase"/>
</dbReference>
<dbReference type="Gene3D" id="3.50.50.60">
    <property type="entry name" value="FAD/NAD(P)-binding domain"/>
    <property type="match status" value="2"/>
</dbReference>
<dbReference type="PANTHER" id="PTHR42784">
    <property type="entry name" value="PYRANOSE 2-OXIDASE"/>
    <property type="match status" value="1"/>
</dbReference>